<dbReference type="PROSITE" id="PS51190">
    <property type="entry name" value="FATC"/>
    <property type="match status" value="1"/>
</dbReference>
<dbReference type="InterPro" id="IPR014009">
    <property type="entry name" value="PIK_FAT"/>
</dbReference>
<dbReference type="PROSITE" id="PS00915">
    <property type="entry name" value="PI3_4_KINASE_1"/>
    <property type="match status" value="1"/>
</dbReference>
<dbReference type="InterPro" id="IPR003152">
    <property type="entry name" value="FATC_dom"/>
</dbReference>
<keyword evidence="3" id="KW-0723">Serine/threonine-protein kinase</keyword>
<dbReference type="FunFam" id="3.30.1010.10:FF:000023">
    <property type="entry name" value="Serine/threonine-protein kinase ATM"/>
    <property type="match status" value="1"/>
</dbReference>
<reference evidence="19" key="2">
    <citation type="submission" date="2018-07" db="EMBL/GenBank/DDBJ databases">
        <authorList>
            <person name="Quirk P.G."/>
            <person name="Krulwich T.A."/>
        </authorList>
    </citation>
    <scope>NUCLEOTIDE SEQUENCE</scope>
</reference>
<proteinExistence type="predicted"/>
<evidence type="ECO:0000259" key="16">
    <source>
        <dbReference type="PROSITE" id="PS51189"/>
    </source>
</evidence>
<feature type="domain" description="FATC" evidence="17">
    <location>
        <begin position="2805"/>
        <end position="2837"/>
    </location>
</feature>
<evidence type="ECO:0000313" key="18">
    <source>
        <dbReference type="EMBL" id="SSX05966.1"/>
    </source>
</evidence>
<feature type="domain" description="PI3K/PI4K catalytic" evidence="15">
    <location>
        <begin position="2489"/>
        <end position="2799"/>
    </location>
</feature>
<evidence type="ECO:0000256" key="10">
    <source>
        <dbReference type="ARBA" id="ARBA00023306"/>
    </source>
</evidence>
<dbReference type="InterPro" id="IPR018936">
    <property type="entry name" value="PI3/4_kinase_CS"/>
</dbReference>
<evidence type="ECO:0000256" key="11">
    <source>
        <dbReference type="ARBA" id="ARBA00047899"/>
    </source>
</evidence>
<evidence type="ECO:0000256" key="2">
    <source>
        <dbReference type="ARBA" id="ARBA00012513"/>
    </source>
</evidence>
<evidence type="ECO:0000256" key="14">
    <source>
        <dbReference type="SAM" id="Coils"/>
    </source>
</evidence>
<dbReference type="InterPro" id="IPR036940">
    <property type="entry name" value="PI3/4_kinase_cat_sf"/>
</dbReference>
<accession>A0A336KM99</accession>
<gene>
    <name evidence="18" type="primary">CSON013319</name>
</gene>
<protein>
    <recommendedName>
        <fullName evidence="13">Serine/threonine-protein kinase ATM</fullName>
        <ecNumber evidence="2">2.7.11.1</ecNumber>
    </recommendedName>
</protein>
<dbReference type="InterPro" id="IPR011009">
    <property type="entry name" value="Kinase-like_dom_sf"/>
</dbReference>
<keyword evidence="5" id="KW-0547">Nucleotide-binding</keyword>
<evidence type="ECO:0000256" key="7">
    <source>
        <dbReference type="ARBA" id="ARBA00022777"/>
    </source>
</evidence>
<keyword evidence="8" id="KW-0067">ATP-binding</keyword>
<dbReference type="GO" id="GO:0006281">
    <property type="term" value="P:DNA repair"/>
    <property type="evidence" value="ECO:0007669"/>
    <property type="project" value="InterPro"/>
</dbReference>
<keyword evidence="6" id="KW-0227">DNA damage</keyword>
<dbReference type="SUPFAM" id="SSF56112">
    <property type="entry name" value="Protein kinase-like (PK-like)"/>
    <property type="match status" value="1"/>
</dbReference>
<dbReference type="EMBL" id="UFQT01000668">
    <property type="protein sequence ID" value="SSX26323.1"/>
    <property type="molecule type" value="Genomic_DNA"/>
</dbReference>
<evidence type="ECO:0000256" key="13">
    <source>
        <dbReference type="ARBA" id="ARBA00073111"/>
    </source>
</evidence>
<keyword evidence="4" id="KW-0808">Transferase</keyword>
<dbReference type="Pfam" id="PF00454">
    <property type="entry name" value="PI3_PI4_kinase"/>
    <property type="match status" value="1"/>
</dbReference>
<dbReference type="VEuPathDB" id="VectorBase:CSON013319"/>
<comment type="catalytic activity">
    <reaction evidence="11">
        <text>L-threonyl-[protein] + ATP = O-phospho-L-threonyl-[protein] + ADP + H(+)</text>
        <dbReference type="Rhea" id="RHEA:46608"/>
        <dbReference type="Rhea" id="RHEA-COMP:11060"/>
        <dbReference type="Rhea" id="RHEA-COMP:11605"/>
        <dbReference type="ChEBI" id="CHEBI:15378"/>
        <dbReference type="ChEBI" id="CHEBI:30013"/>
        <dbReference type="ChEBI" id="CHEBI:30616"/>
        <dbReference type="ChEBI" id="CHEBI:61977"/>
        <dbReference type="ChEBI" id="CHEBI:456216"/>
        <dbReference type="EC" id="2.7.11.1"/>
    </reaction>
</comment>
<evidence type="ECO:0000259" key="15">
    <source>
        <dbReference type="PROSITE" id="PS50290"/>
    </source>
</evidence>
<organism evidence="18">
    <name type="scientific">Culicoides sonorensis</name>
    <name type="common">Biting midge</name>
    <dbReference type="NCBI Taxonomy" id="179676"/>
    <lineage>
        <taxon>Eukaryota</taxon>
        <taxon>Metazoa</taxon>
        <taxon>Ecdysozoa</taxon>
        <taxon>Arthropoda</taxon>
        <taxon>Hexapoda</taxon>
        <taxon>Insecta</taxon>
        <taxon>Pterygota</taxon>
        <taxon>Neoptera</taxon>
        <taxon>Endopterygota</taxon>
        <taxon>Diptera</taxon>
        <taxon>Nematocera</taxon>
        <taxon>Chironomoidea</taxon>
        <taxon>Ceratopogonidae</taxon>
        <taxon>Ceratopogoninae</taxon>
        <taxon>Culicoides</taxon>
        <taxon>Monoculicoides</taxon>
    </lineage>
</organism>
<dbReference type="CDD" id="cd05171">
    <property type="entry name" value="PIKKc_ATM"/>
    <property type="match status" value="1"/>
</dbReference>
<dbReference type="Gene3D" id="1.10.1070.11">
    <property type="entry name" value="Phosphatidylinositol 3-/4-kinase, catalytic domain"/>
    <property type="match status" value="1"/>
</dbReference>
<evidence type="ECO:0000256" key="12">
    <source>
        <dbReference type="ARBA" id="ARBA00048679"/>
    </source>
</evidence>
<keyword evidence="10" id="KW-0131">Cell cycle</keyword>
<evidence type="ECO:0000313" key="19">
    <source>
        <dbReference type="EMBL" id="SSX26323.1"/>
    </source>
</evidence>
<evidence type="ECO:0000259" key="17">
    <source>
        <dbReference type="PROSITE" id="PS51190"/>
    </source>
</evidence>
<feature type="domain" description="FAT" evidence="16">
    <location>
        <begin position="1766"/>
        <end position="2380"/>
    </location>
</feature>
<dbReference type="PROSITE" id="PS50290">
    <property type="entry name" value="PI3_4_KINASE_3"/>
    <property type="match status" value="1"/>
</dbReference>
<dbReference type="OMA" id="QWSETEC"/>
<dbReference type="Pfam" id="PF02260">
    <property type="entry name" value="FATC"/>
    <property type="match status" value="1"/>
</dbReference>
<dbReference type="GO" id="GO:0005634">
    <property type="term" value="C:nucleus"/>
    <property type="evidence" value="ECO:0007669"/>
    <property type="project" value="UniProtKB-SubCell"/>
</dbReference>
<evidence type="ECO:0000256" key="6">
    <source>
        <dbReference type="ARBA" id="ARBA00022763"/>
    </source>
</evidence>
<dbReference type="PROSITE" id="PS00916">
    <property type="entry name" value="PI3_4_KINASE_2"/>
    <property type="match status" value="1"/>
</dbReference>
<dbReference type="GO" id="GO:0005524">
    <property type="term" value="F:ATP binding"/>
    <property type="evidence" value="ECO:0007669"/>
    <property type="project" value="UniProtKB-KW"/>
</dbReference>
<evidence type="ECO:0000256" key="4">
    <source>
        <dbReference type="ARBA" id="ARBA00022679"/>
    </source>
</evidence>
<evidence type="ECO:0000256" key="8">
    <source>
        <dbReference type="ARBA" id="ARBA00022840"/>
    </source>
</evidence>
<dbReference type="PANTHER" id="PTHR37079:SF4">
    <property type="entry name" value="SERINE_THREONINE-PROTEIN KINASE ATM"/>
    <property type="match status" value="1"/>
</dbReference>
<name>A0A336KM99_CULSO</name>
<dbReference type="SMART" id="SM00146">
    <property type="entry name" value="PI3Kc"/>
    <property type="match status" value="1"/>
</dbReference>
<dbReference type="PROSITE" id="PS51189">
    <property type="entry name" value="FAT"/>
    <property type="match status" value="1"/>
</dbReference>
<sequence length="2837" mass="327054">MDNKYSLQIFDSTLGTCKIELLSDKSAIRNKAFAQLQDFLDRRSDEIHELVKSKEYKSDTTWESLFNAALDGIVIHVEQIKSKAANSALINKCALYEQVVKRLVEVANNQIEDHISKKVILEKCSSILNDNSDMIKYFGDCLLTLVDDHIAKSKGVWYKIKCDDYKQWINRLFRYLINDQNHIPKAKIIACLSSGILAGLQNLNIALALNNFMEPITVKIVTASNEYEKMNLMKIAYMIAFETIANNRVETSKCLMEISKVIFKNYNARFVRDDQRSCITKILDLAIKTQIITDDDAKPLSEDDFGLLLENCFNFVEQEIARMDHALGNVVTDSIFIDFATKVCTLSLWNDFTWTSSNCNEQPHKKMKFLNKFPALISRTEGTSSNRRQVNKYSWRWILILCKITEKHPELITNDDYETILQLLSDFQTRIQKPEEFYGFYIGVKSLLDYEKKNQTCINQKQLNEYWENISKNAVRNCCSINPVSNENLLLVRLILIYKQHKGEQFIESLLDTYFTDSIRRSNDSIHTLITILLTFNIHIFKDVDAKVEKILAFLLCKKMNEKKLLSEKFFDKADPVLIAKCVVLCNLHKTTFNESIKSEWLEESVNFGLDKWETDDYKIYVRALNSIKDAILIQLNHKPIIETIEKNEGKNSSPLLSQESVVVIDETSFGSFCAKILPAESQMACSQTTDDQESVPDLMQDKMYKLAIVIHTFNFFIQVNAVSCETFDKFRLSKLIGIIIPTLEEDFGELDASENYHKKIEMMKLLKEIFNPNFCQVVMKVVRNVTWTKCLTWVANVLKKGGDLEELGQDKFMTLKRLPLEIFAAFLSENGKDVARAETFFRNCLSDDGKILNFESCSTDACIFLDVFLILNQSKRISEAIAIDGLNCMVKILKSQYQNIKIVDKLLEIVPVYLNFYKQFAEETSRVTITVLGLVQAAKHYYPLHVIRKILGLIKFYVKAYPTEDAKKICDHIYYFLKSNCVYILASAGQAYINMINPNWVQNLSESNVQEIEYVFEDAVDFYLKKLTEMTEENEKAPIVMICTQLFPTVICTNFKLRNKAIMAFLDFCNVVNLPSNKMKTFFNMLNESCGNGCDVTKYFKDDLQRILTHWVAKEYPFAKFPYYITGEASLDDFLTTNCKTMSIAFFISNENLVQKLCQSTNKSEEMLMREVMPELLVEILPILSSTENYTPEQNQKAKELAIKIKNVPNSSILLQEAINHILELLIQRFMDRDFIQKYLQTTINSRNDTNDQLTLQQLDCCSNYLKRQVQGNKSEKSLFLIMCENTPYCIQKLLLSIESRLDASNSEEQKITCLSQYIFVFEHVKIFIKSNNNINLSKFFVINMVHFMCNQINGADEQVSKAAFFYFNHTCDDLIQTEFESFKTCLSFIVHTLVQNVVSSGNSQKIVKFLQKLLITEKKLFESEIVLLPDFPKKAEFQLLQDNLTAVRNQLEQNTLLAQIEQFFQIQFKTVETLNSLHASLASKKLELVEMYKEASSIKFSDQTEKSVLHRLVNKLVAIVEGPDETKAYEAAKCLGELGPADLYTLALYRENDNILYKLAVDSNDAESCIHQQLLDCLQDLIFDKNIKIKKVANEILIQVMSSVIGQSFKDEWPLFEIFILSASPKFGSVLKLDNTAANMGITNIFVQTRVEDYKTWIQQVCGKLFTLFGNEQINNLIKLLPELAETLLASAIKLCFTLNNDALLSALNNEINNFFSEFYAATQTSDKFYQNTLIVKTMLMVYECCRVQEKDNIIPKIKPNYLHLIKASEYCKAYFSCILYSQLWSSTEAISNKAISNVFYNVKLNKEIALSLQKAYHAIGIKDAENYLVDPLENRENYLIQRGAWNQVLLEQPSCNPYIWMENGFYESAYKMYGSEYKEIAFENLWRLSEWTIFDQDEATENLNTTFQKSHYESLRCLHTTDKTGIKKHIRDARFSVIEMIKKTAAECPKNLYKLFGYLEMLQQIDDIYQVRIEKGDPEILLAKWAMNDNLPKTEFELVEMKLSQRVALLKECGVVANRSWVPKILPNTIFDVIRTAVQADKLNIAIKNISKMKALGKDLDRYFDSMLKLQDAQLNWKLNNCKLSKMILNDLLDRNETPILVKIEANFLMGHYEKGNTSIEVAMNTYNKYFKEAHSLLVKYAKNQNLLEELRQGIYRNDKTGNHLKDLSKIFGTIAKFFDEQQTALNKYFKSEEYTKKKNVLARLEYSLNSLNKKYEKRDITKDELKQRSAIKQNYCADKAQLDKYTSDRNMVLAKAIRYYTYACQWSETECLHIFRLVSLWLSNKNASINISEVYEVIIGEAEYEVPEDAPENNSIGLLDTLPSYMFLNILPQLCVHLSNETDKTYFDEEIYELLKRCAIAHPHHTLNHLMALANSYADHSSKGRKGKPEARVEGAKKLISDLRDNNQNIREIIDQLTTMTDVLIKLANEKLREKPGKFKFAQDPSKDDAILRLKNLNKVHCPTVTLPIIKSLNYDDYIVTIQKWKPDITVLSGINAPKKLDCVCSDGIVRPQLLKGNDDLRQDAVMQQVFNIMNTMLIQNPKSVERRLQVRTYKVIPFSRRSGMLEWCSNTQPIGIILNHCHNVYRPHDKVSPSDARKIIGEATSPSDKLKKFRYICENLKPAFHSFFLNQFLTPGSFYERQYTFTNSIATNSIIGYILGIGDRHVANILLDQTTTEVVHIDFGIAFDQGKCLPTPETIPFRLTRDIIAGMGVTGVEGVFRRSAEITMQVLRDNQHAILAILEVLLHDPLYLWTLTPEKIKKTQSIDWDMPEEEEQNINTSAERALQVCREKINGSGFFETCTVEHQVDNLIEEARSMENLSRLFNGWQAYL</sequence>
<dbReference type="Gene3D" id="3.30.1010.10">
    <property type="entry name" value="Phosphatidylinositol 3-kinase Catalytic Subunit, Chain A, domain 4"/>
    <property type="match status" value="1"/>
</dbReference>
<comment type="catalytic activity">
    <reaction evidence="12">
        <text>L-seryl-[protein] + ATP = O-phospho-L-seryl-[protein] + ADP + H(+)</text>
        <dbReference type="Rhea" id="RHEA:17989"/>
        <dbReference type="Rhea" id="RHEA-COMP:9863"/>
        <dbReference type="Rhea" id="RHEA-COMP:11604"/>
        <dbReference type="ChEBI" id="CHEBI:15378"/>
        <dbReference type="ChEBI" id="CHEBI:29999"/>
        <dbReference type="ChEBI" id="CHEBI:30616"/>
        <dbReference type="ChEBI" id="CHEBI:83421"/>
        <dbReference type="ChEBI" id="CHEBI:456216"/>
        <dbReference type="EC" id="2.7.11.1"/>
    </reaction>
</comment>
<reference evidence="18" key="1">
    <citation type="submission" date="2018-04" db="EMBL/GenBank/DDBJ databases">
        <authorList>
            <person name="Go L.Y."/>
            <person name="Mitchell J.A."/>
        </authorList>
    </citation>
    <scope>NUCLEOTIDE SEQUENCE</scope>
    <source>
        <tissue evidence="18">Whole organism</tissue>
    </source>
</reference>
<feature type="coiled-coil region" evidence="14">
    <location>
        <begin position="2397"/>
        <end position="2424"/>
    </location>
</feature>
<dbReference type="InterPro" id="IPR044107">
    <property type="entry name" value="PIKKc_ATM"/>
</dbReference>
<dbReference type="InterPro" id="IPR000403">
    <property type="entry name" value="PI3/4_kinase_cat_dom"/>
</dbReference>
<dbReference type="GO" id="GO:0004674">
    <property type="term" value="F:protein serine/threonine kinase activity"/>
    <property type="evidence" value="ECO:0007669"/>
    <property type="project" value="UniProtKB-KW"/>
</dbReference>
<evidence type="ECO:0000256" key="3">
    <source>
        <dbReference type="ARBA" id="ARBA00022527"/>
    </source>
</evidence>
<evidence type="ECO:0000256" key="1">
    <source>
        <dbReference type="ARBA" id="ARBA00004123"/>
    </source>
</evidence>
<dbReference type="PANTHER" id="PTHR37079">
    <property type="entry name" value="SERINE/THREONINE-PROTEIN KINASE ATM"/>
    <property type="match status" value="1"/>
</dbReference>
<evidence type="ECO:0000256" key="9">
    <source>
        <dbReference type="ARBA" id="ARBA00023242"/>
    </source>
</evidence>
<dbReference type="EC" id="2.7.11.1" evidence="2"/>
<keyword evidence="9" id="KW-0539">Nucleus</keyword>
<dbReference type="EMBL" id="UFQS01000668">
    <property type="protein sequence ID" value="SSX05966.1"/>
    <property type="molecule type" value="Genomic_DNA"/>
</dbReference>
<comment type="subcellular location">
    <subcellularLocation>
        <location evidence="1">Nucleus</location>
    </subcellularLocation>
</comment>
<dbReference type="SMART" id="SM01343">
    <property type="entry name" value="FATC"/>
    <property type="match status" value="1"/>
</dbReference>
<keyword evidence="14" id="KW-0175">Coiled coil</keyword>
<evidence type="ECO:0000256" key="5">
    <source>
        <dbReference type="ARBA" id="ARBA00022741"/>
    </source>
</evidence>
<dbReference type="InterPro" id="IPR038980">
    <property type="entry name" value="ATM_plant"/>
</dbReference>
<keyword evidence="7" id="KW-0418">Kinase</keyword>